<feature type="chain" id="PRO_5021197749" description="Dihydrodipicolinate reductase" evidence="1">
    <location>
        <begin position="18"/>
        <end position="115"/>
    </location>
</feature>
<sequence>MRRFFALGLAAALGACATGGGGDRSPRSAALVGQTLEVRTAAGQVSTLRLGDGGAVTARFGGREVAGRWAMDGDELCFTWSGNFRECWPYAVPLRRGQTRAITSDRGNKVQVTAR</sequence>
<reference evidence="2 3" key="1">
    <citation type="submission" date="2019-03" db="EMBL/GenBank/DDBJ databases">
        <title>Genome sequence of Sphingomonas sp. 17J27-24.</title>
        <authorList>
            <person name="Kim M."/>
            <person name="Maeng S."/>
            <person name="Sathiyaraj S."/>
        </authorList>
    </citation>
    <scope>NUCLEOTIDE SEQUENCE [LARGE SCALE GENOMIC DNA]</scope>
    <source>
        <strain evidence="2 3">17J27-24</strain>
    </source>
</reference>
<dbReference type="RefSeq" id="WP_135086925.1">
    <property type="nucleotide sequence ID" value="NZ_SPDV01000020.1"/>
</dbReference>
<comment type="caution">
    <text evidence="2">The sequence shown here is derived from an EMBL/GenBank/DDBJ whole genome shotgun (WGS) entry which is preliminary data.</text>
</comment>
<feature type="signal peptide" evidence="1">
    <location>
        <begin position="1"/>
        <end position="17"/>
    </location>
</feature>
<proteinExistence type="predicted"/>
<dbReference type="EMBL" id="SPDV01000020">
    <property type="protein sequence ID" value="TFI58048.1"/>
    <property type="molecule type" value="Genomic_DNA"/>
</dbReference>
<keyword evidence="1" id="KW-0732">Signal</keyword>
<dbReference type="OrthoDB" id="7573985at2"/>
<evidence type="ECO:0000256" key="1">
    <source>
        <dbReference type="SAM" id="SignalP"/>
    </source>
</evidence>
<dbReference type="AlphaFoldDB" id="A0A4Y8ZPW2"/>
<keyword evidence="3" id="KW-1185">Reference proteome</keyword>
<dbReference type="Proteomes" id="UP000298213">
    <property type="component" value="Unassembled WGS sequence"/>
</dbReference>
<organism evidence="2 3">
    <name type="scientific">Sphingomonas parva</name>
    <dbReference type="NCBI Taxonomy" id="2555898"/>
    <lineage>
        <taxon>Bacteria</taxon>
        <taxon>Pseudomonadati</taxon>
        <taxon>Pseudomonadota</taxon>
        <taxon>Alphaproteobacteria</taxon>
        <taxon>Sphingomonadales</taxon>
        <taxon>Sphingomonadaceae</taxon>
        <taxon>Sphingomonas</taxon>
    </lineage>
</organism>
<accession>A0A4Y8ZPW2</accession>
<evidence type="ECO:0008006" key="4">
    <source>
        <dbReference type="Google" id="ProtNLM"/>
    </source>
</evidence>
<evidence type="ECO:0000313" key="2">
    <source>
        <dbReference type="EMBL" id="TFI58048.1"/>
    </source>
</evidence>
<dbReference type="PROSITE" id="PS51257">
    <property type="entry name" value="PROKAR_LIPOPROTEIN"/>
    <property type="match status" value="1"/>
</dbReference>
<evidence type="ECO:0000313" key="3">
    <source>
        <dbReference type="Proteomes" id="UP000298213"/>
    </source>
</evidence>
<gene>
    <name evidence="2" type="ORF">E2493_11625</name>
</gene>
<protein>
    <recommendedName>
        <fullName evidence="4">Dihydrodipicolinate reductase</fullName>
    </recommendedName>
</protein>
<name>A0A4Y8ZPW2_9SPHN</name>